<feature type="transmembrane region" description="Helical" evidence="11">
    <location>
        <begin position="434"/>
        <end position="456"/>
    </location>
</feature>
<dbReference type="STRING" id="185761.SAMN05660282_00255"/>
<keyword evidence="2" id="KW-0813">Transport</keyword>
<dbReference type="Gene3D" id="1.10.3080.10">
    <property type="entry name" value="Clc chloride channel"/>
    <property type="match status" value="1"/>
</dbReference>
<evidence type="ECO:0000256" key="5">
    <source>
        <dbReference type="ARBA" id="ARBA00023065"/>
    </source>
</evidence>
<evidence type="ECO:0000256" key="9">
    <source>
        <dbReference type="ARBA" id="ARBA00023303"/>
    </source>
</evidence>
<feature type="transmembrane region" description="Helical" evidence="11">
    <location>
        <begin position="343"/>
        <end position="361"/>
    </location>
</feature>
<feature type="transmembrane region" description="Helical" evidence="11">
    <location>
        <begin position="373"/>
        <end position="393"/>
    </location>
</feature>
<feature type="compositionally biased region" description="Basic and acidic residues" evidence="10">
    <location>
        <begin position="468"/>
        <end position="497"/>
    </location>
</feature>
<comment type="subcellular location">
    <subcellularLocation>
        <location evidence="1">Membrane</location>
        <topology evidence="1">Multi-pass membrane protein</topology>
    </subcellularLocation>
</comment>
<gene>
    <name evidence="12" type="ORF">SAMN05660282_00255</name>
</gene>
<evidence type="ECO:0000256" key="2">
    <source>
        <dbReference type="ARBA" id="ARBA00022448"/>
    </source>
</evidence>
<dbReference type="GO" id="GO:0005254">
    <property type="term" value="F:chloride channel activity"/>
    <property type="evidence" value="ECO:0007669"/>
    <property type="project" value="UniProtKB-KW"/>
</dbReference>
<dbReference type="RefSeq" id="WP_223845846.1">
    <property type="nucleotide sequence ID" value="NZ_FOPJ01000001.1"/>
</dbReference>
<feature type="transmembrane region" description="Helical" evidence="11">
    <location>
        <begin position="108"/>
        <end position="125"/>
    </location>
</feature>
<reference evidence="12 13" key="1">
    <citation type="submission" date="2016-10" db="EMBL/GenBank/DDBJ databases">
        <authorList>
            <person name="de Groot N.N."/>
        </authorList>
    </citation>
    <scope>NUCLEOTIDE SEQUENCE [LARGE SCALE GENOMIC DNA]</scope>
    <source>
        <strain>J11</strain>
        <strain evidence="13">PG 39</strain>
    </source>
</reference>
<dbReference type="GO" id="GO:0034707">
    <property type="term" value="C:chloride channel complex"/>
    <property type="evidence" value="ECO:0007669"/>
    <property type="project" value="UniProtKB-KW"/>
</dbReference>
<keyword evidence="6 11" id="KW-0472">Membrane</keyword>
<dbReference type="InterPro" id="IPR050368">
    <property type="entry name" value="ClC-type_chloride_channel"/>
</dbReference>
<evidence type="ECO:0000256" key="4">
    <source>
        <dbReference type="ARBA" id="ARBA00022989"/>
    </source>
</evidence>
<sequence>MSTGSKPTRNREGERRGAFSRLPRPKLPTPRLPKKPEILNEDFIGADAELARVSINRMALIAAGVGVVTGLLVALLNWTVIWTERAIYGVDHINASAPALNVSPERTGASMLVLGFVLSWVMWAYHRFGPKAVAVGGAMKARRMPVIKTLSSCFIQVTSVAVGAPVGRENAPRLAGALSASRAADWLKLDREARRLIVASAAGAALGASFHLPLAGAVFSLELLLRELTARSIVVSMMTSAVAVATTGLFVESHPIFRTVPLDETAQTLFAAGIIGVVAGLIGHLFGQAARVATEYSPGPGKKILWQMPLGYVLIALAAYSVPEYGANNRWAAGAVLAEGLPIKLLVVLVLLRMFTYLVALRVGTIGGMLTPAFANGALIGAIIGTLLHPLLPHVPVEAFALLGAAAFLSTAMVAPMFGMIAAVEFTDMVPQGYLPVFTAVVAAAVAVRMLGIAAARRAPYVQGMDPEESRSMSEAEHKISEDSRAKKRKSERDKEAAPSSRATPRKSGKIATRKPPENSQEE</sequence>
<dbReference type="PANTHER" id="PTHR43427:SF6">
    <property type="entry name" value="CHLORIDE CHANNEL PROTEIN CLC-E"/>
    <property type="match status" value="1"/>
</dbReference>
<dbReference type="PRINTS" id="PR00762">
    <property type="entry name" value="CLCHANNEL"/>
</dbReference>
<evidence type="ECO:0000256" key="10">
    <source>
        <dbReference type="SAM" id="MobiDB-lite"/>
    </source>
</evidence>
<accession>A0A1I2PUZ4</accession>
<feature type="transmembrane region" description="Helical" evidence="11">
    <location>
        <begin position="196"/>
        <end position="221"/>
    </location>
</feature>
<dbReference type="Pfam" id="PF00654">
    <property type="entry name" value="Voltage_CLC"/>
    <property type="match status" value="1"/>
</dbReference>
<feature type="region of interest" description="Disordered" evidence="10">
    <location>
        <begin position="1"/>
        <end position="34"/>
    </location>
</feature>
<proteinExistence type="predicted"/>
<evidence type="ECO:0000256" key="11">
    <source>
        <dbReference type="SAM" id="Phobius"/>
    </source>
</evidence>
<dbReference type="Proteomes" id="UP000199065">
    <property type="component" value="Unassembled WGS sequence"/>
</dbReference>
<keyword evidence="4 11" id="KW-1133">Transmembrane helix</keyword>
<dbReference type="EMBL" id="FOPJ01000001">
    <property type="protein sequence ID" value="SFG20085.1"/>
    <property type="molecule type" value="Genomic_DNA"/>
</dbReference>
<evidence type="ECO:0000256" key="6">
    <source>
        <dbReference type="ARBA" id="ARBA00023136"/>
    </source>
</evidence>
<feature type="transmembrane region" description="Helical" evidence="11">
    <location>
        <begin position="59"/>
        <end position="81"/>
    </location>
</feature>
<evidence type="ECO:0000256" key="8">
    <source>
        <dbReference type="ARBA" id="ARBA00023214"/>
    </source>
</evidence>
<evidence type="ECO:0000313" key="13">
    <source>
        <dbReference type="Proteomes" id="UP000199065"/>
    </source>
</evidence>
<evidence type="ECO:0000256" key="7">
    <source>
        <dbReference type="ARBA" id="ARBA00023173"/>
    </source>
</evidence>
<keyword evidence="8" id="KW-0868">Chloride</keyword>
<evidence type="ECO:0000256" key="3">
    <source>
        <dbReference type="ARBA" id="ARBA00022692"/>
    </source>
</evidence>
<dbReference type="PANTHER" id="PTHR43427">
    <property type="entry name" value="CHLORIDE CHANNEL PROTEIN CLC-E"/>
    <property type="match status" value="1"/>
</dbReference>
<evidence type="ECO:0000313" key="12">
    <source>
        <dbReference type="EMBL" id="SFG20085.1"/>
    </source>
</evidence>
<feature type="transmembrane region" description="Helical" evidence="11">
    <location>
        <begin position="233"/>
        <end position="251"/>
    </location>
</feature>
<keyword evidence="3 11" id="KW-0812">Transmembrane</keyword>
<keyword evidence="5" id="KW-0406">Ion transport</keyword>
<keyword evidence="13" id="KW-1185">Reference proteome</keyword>
<keyword evidence="7" id="KW-0869">Chloride channel</keyword>
<dbReference type="SUPFAM" id="SSF81340">
    <property type="entry name" value="Clc chloride channel"/>
    <property type="match status" value="1"/>
</dbReference>
<feature type="transmembrane region" description="Helical" evidence="11">
    <location>
        <begin position="271"/>
        <end position="292"/>
    </location>
</feature>
<feature type="compositionally biased region" description="Basic residues" evidence="10">
    <location>
        <begin position="504"/>
        <end position="513"/>
    </location>
</feature>
<name>A0A1I2PUZ4_9CORY</name>
<protein>
    <submittedName>
        <fullName evidence="12">H+/Cl-antiporter ClcA</fullName>
    </submittedName>
</protein>
<feature type="region of interest" description="Disordered" evidence="10">
    <location>
        <begin position="464"/>
        <end position="523"/>
    </location>
</feature>
<dbReference type="InterPro" id="IPR014743">
    <property type="entry name" value="Cl-channel_core"/>
</dbReference>
<evidence type="ECO:0000256" key="1">
    <source>
        <dbReference type="ARBA" id="ARBA00004141"/>
    </source>
</evidence>
<organism evidence="12 13">
    <name type="scientific">Corynebacterium spheniscorum</name>
    <dbReference type="NCBI Taxonomy" id="185761"/>
    <lineage>
        <taxon>Bacteria</taxon>
        <taxon>Bacillati</taxon>
        <taxon>Actinomycetota</taxon>
        <taxon>Actinomycetes</taxon>
        <taxon>Mycobacteriales</taxon>
        <taxon>Corynebacteriaceae</taxon>
        <taxon>Corynebacterium</taxon>
    </lineage>
</organism>
<feature type="transmembrane region" description="Helical" evidence="11">
    <location>
        <begin position="304"/>
        <end position="323"/>
    </location>
</feature>
<dbReference type="AlphaFoldDB" id="A0A1I2PUZ4"/>
<feature type="transmembrane region" description="Helical" evidence="11">
    <location>
        <begin position="399"/>
        <end position="422"/>
    </location>
</feature>
<dbReference type="InterPro" id="IPR001807">
    <property type="entry name" value="ClC"/>
</dbReference>
<keyword evidence="9" id="KW-0407">Ion channel</keyword>